<evidence type="ECO:0000256" key="6">
    <source>
        <dbReference type="PIRNR" id="PIRNR000535"/>
    </source>
</evidence>
<dbReference type="CDD" id="cd01164">
    <property type="entry name" value="FruK_PfkB_like"/>
    <property type="match status" value="1"/>
</dbReference>
<dbReference type="Proteomes" id="UP000608071">
    <property type="component" value="Unassembled WGS sequence"/>
</dbReference>
<dbReference type="InterPro" id="IPR029056">
    <property type="entry name" value="Ribokinase-like"/>
</dbReference>
<dbReference type="PIRSF" id="PIRSF000535">
    <property type="entry name" value="1PFK/6PFK/LacC"/>
    <property type="match status" value="1"/>
</dbReference>
<comment type="catalytic activity">
    <reaction evidence="6">
        <text>D-tagatofuranose 6-phosphate + ATP = D-tagatofuranose 1,6-bisphosphate + ADP + H(+)</text>
        <dbReference type="Rhea" id="RHEA:12420"/>
        <dbReference type="ChEBI" id="CHEBI:15378"/>
        <dbReference type="ChEBI" id="CHEBI:30616"/>
        <dbReference type="ChEBI" id="CHEBI:58694"/>
        <dbReference type="ChEBI" id="CHEBI:58695"/>
        <dbReference type="ChEBI" id="CHEBI:456216"/>
        <dbReference type="EC" id="2.7.1.144"/>
    </reaction>
</comment>
<keyword evidence="9" id="KW-1185">Reference proteome</keyword>
<evidence type="ECO:0000256" key="1">
    <source>
        <dbReference type="ARBA" id="ARBA00005380"/>
    </source>
</evidence>
<evidence type="ECO:0000259" key="7">
    <source>
        <dbReference type="Pfam" id="PF00294"/>
    </source>
</evidence>
<reference evidence="8 9" key="1">
    <citation type="submission" date="2020-08" db="EMBL/GenBank/DDBJ databases">
        <title>A Genomic Blueprint of the Chicken Gut Microbiome.</title>
        <authorList>
            <person name="Gilroy R."/>
            <person name="Ravi A."/>
            <person name="Getino M."/>
            <person name="Pursley I."/>
            <person name="Horton D.L."/>
            <person name="Alikhan N.-F."/>
            <person name="Baker D."/>
            <person name="Gharbi K."/>
            <person name="Hall N."/>
            <person name="Watson M."/>
            <person name="Adriaenssens E.M."/>
            <person name="Foster-Nyarko E."/>
            <person name="Jarju S."/>
            <person name="Secka A."/>
            <person name="Antonio M."/>
            <person name="Oren A."/>
            <person name="Chaudhuri R."/>
            <person name="La Ragione R.M."/>
            <person name="Hildebrand F."/>
            <person name="Pallen M.J."/>
        </authorList>
    </citation>
    <scope>NUCLEOTIDE SEQUENCE [LARGE SCALE GENOMIC DNA]</scope>
    <source>
        <strain evidence="8 9">Sa2BVA9</strain>
    </source>
</reference>
<comment type="similarity">
    <text evidence="6">Belongs to the carbohydrate kinase PfkB family. LacC subfamily.</text>
</comment>
<dbReference type="EMBL" id="JACSQL010000005">
    <property type="protein sequence ID" value="MBD7969017.1"/>
    <property type="molecule type" value="Genomic_DNA"/>
</dbReference>
<dbReference type="InterPro" id="IPR011611">
    <property type="entry name" value="PfkB_dom"/>
</dbReference>
<gene>
    <name evidence="8" type="ORF">H9647_13150</name>
</gene>
<dbReference type="RefSeq" id="WP_191800831.1">
    <property type="nucleotide sequence ID" value="NZ_JACSQL010000005.1"/>
</dbReference>
<organism evidence="8 9">
    <name type="scientific">Paenibacillus gallinarum</name>
    <dbReference type="NCBI Taxonomy" id="2762232"/>
    <lineage>
        <taxon>Bacteria</taxon>
        <taxon>Bacillati</taxon>
        <taxon>Bacillota</taxon>
        <taxon>Bacilli</taxon>
        <taxon>Bacillales</taxon>
        <taxon>Paenibacillaceae</taxon>
        <taxon>Paenibacillus</taxon>
    </lineage>
</organism>
<dbReference type="PROSITE" id="PS00584">
    <property type="entry name" value="PFKB_KINASES_2"/>
    <property type="match status" value="1"/>
</dbReference>
<keyword evidence="5 6" id="KW-0067">ATP-binding</keyword>
<evidence type="ECO:0000256" key="3">
    <source>
        <dbReference type="ARBA" id="ARBA00022741"/>
    </source>
</evidence>
<keyword evidence="4" id="KW-0418">Kinase</keyword>
<comment type="similarity">
    <text evidence="1">Belongs to the carbohydrate kinase pfkB family.</text>
</comment>
<evidence type="ECO:0000256" key="2">
    <source>
        <dbReference type="ARBA" id="ARBA00022679"/>
    </source>
</evidence>
<evidence type="ECO:0000313" key="8">
    <source>
        <dbReference type="EMBL" id="MBD7969017.1"/>
    </source>
</evidence>
<feature type="domain" description="Carbohydrate kinase PfkB" evidence="7">
    <location>
        <begin position="15"/>
        <end position="289"/>
    </location>
</feature>
<dbReference type="EC" id="2.7.1.144" evidence="6"/>
<keyword evidence="6" id="KW-0423">Lactose metabolism</keyword>
<dbReference type="NCBIfam" id="TIGR03168">
    <property type="entry name" value="1-PFK"/>
    <property type="match status" value="1"/>
</dbReference>
<evidence type="ECO:0000256" key="4">
    <source>
        <dbReference type="ARBA" id="ARBA00022777"/>
    </source>
</evidence>
<keyword evidence="2 6" id="KW-0808">Transferase</keyword>
<accession>A0ABR8SZT7</accession>
<protein>
    <recommendedName>
        <fullName evidence="6">Tagatose-6-phosphate kinase</fullName>
        <ecNumber evidence="6">2.7.1.144</ecNumber>
    </recommendedName>
</protein>
<dbReference type="PANTHER" id="PTHR46566:SF2">
    <property type="entry name" value="ATP-DEPENDENT 6-PHOSPHOFRUCTOKINASE ISOZYME 2"/>
    <property type="match status" value="1"/>
</dbReference>
<sequence length="311" mass="31502">MITTVTLNAALDKVYTLPNFQLDQVHRLEHAVTVPGGKGINAARVLRLLGAPVGATGIVAGHTGRQVLDGLRSEGIAADFVEAAHGETRLAITVLGSSPSTQTELIEAGPAVTRDELAALRRKVMTLARSSAWVVFSGSLPQGCPAGLYAELIALAKAQGARTALDASGEALAQGIQGGPDLVKPNAEEAARYAGVTALTPDTAKMAAAQLVKAGAKLAVISLGADGAVAATADTLYCVKVPAVSIVSPLGSGDAMVAGMVAAALKHPDDIPSILRQGAACGTSAALHPMAGVLSTEDVTKLEQQISVQQE</sequence>
<proteinExistence type="inferred from homology"/>
<evidence type="ECO:0000313" key="9">
    <source>
        <dbReference type="Proteomes" id="UP000608071"/>
    </source>
</evidence>
<dbReference type="Pfam" id="PF00294">
    <property type="entry name" value="PfkB"/>
    <property type="match status" value="1"/>
</dbReference>
<keyword evidence="3 6" id="KW-0547">Nucleotide-binding</keyword>
<dbReference type="SUPFAM" id="SSF53613">
    <property type="entry name" value="Ribokinase-like"/>
    <property type="match status" value="1"/>
</dbReference>
<name>A0ABR8SZT7_9BACL</name>
<comment type="pathway">
    <text evidence="6">Carbohydrate metabolism; D-tagatose 6-phosphate degradation; D-glyceraldehyde 3-phosphate and glycerone phosphate from D-tagatose 6-phosphate: step 1/2.</text>
</comment>
<dbReference type="InterPro" id="IPR002173">
    <property type="entry name" value="Carboh/pur_kinase_PfkB_CS"/>
</dbReference>
<dbReference type="Gene3D" id="3.40.1190.20">
    <property type="match status" value="1"/>
</dbReference>
<dbReference type="PANTHER" id="PTHR46566">
    <property type="entry name" value="1-PHOSPHOFRUCTOKINASE-RELATED"/>
    <property type="match status" value="1"/>
</dbReference>
<dbReference type="InterPro" id="IPR017583">
    <property type="entry name" value="Tagatose/fructose_Pkinase"/>
</dbReference>
<comment type="caution">
    <text evidence="8">The sequence shown here is derived from an EMBL/GenBank/DDBJ whole genome shotgun (WGS) entry which is preliminary data.</text>
</comment>
<evidence type="ECO:0000256" key="5">
    <source>
        <dbReference type="ARBA" id="ARBA00022840"/>
    </source>
</evidence>